<sequence>MPDALGVGDHVDGDDPPAGDREGEDGAQVPARHPRRAGSLGEALLAFGLCIVCGFAFVWLFIYMGLLTGNPQGAQGMSMLAYPMIFISSAYVPVDALPAAMSAVAEHQPVTVMCNAVRALALGDAGARLRVGSSALRRYDRVARLRQLADPLGAVVRVARDGVGPRSDRLGTPQCIDPSDGVDAVRAGLGARGTDEEPTRPWIAAEGVPEAVDAHTIEVDDCADRHIGLGGRWCVVGHGDLSGLPQRARRLAPRDDRADQFRCGWGGRGGQVVGGADAGPGCPGHKGADGQHHGAKAAHYTCVRFHATPLSTWWTTTSVATDETQEWFERRAKNAPSPGSGRPRRRRRRRRDKHDQRERQSQHGVDGSEDDPGR</sequence>
<evidence type="ECO:0000313" key="11">
    <source>
        <dbReference type="Proteomes" id="UP000294739"/>
    </source>
</evidence>
<evidence type="ECO:0000256" key="4">
    <source>
        <dbReference type="ARBA" id="ARBA00022692"/>
    </source>
</evidence>
<evidence type="ECO:0000256" key="2">
    <source>
        <dbReference type="ARBA" id="ARBA00007783"/>
    </source>
</evidence>
<evidence type="ECO:0000256" key="7">
    <source>
        <dbReference type="SAM" id="MobiDB-lite"/>
    </source>
</evidence>
<dbReference type="InterPro" id="IPR013525">
    <property type="entry name" value="ABC2_TM"/>
</dbReference>
<evidence type="ECO:0000256" key="3">
    <source>
        <dbReference type="ARBA" id="ARBA00022475"/>
    </source>
</evidence>
<feature type="domain" description="ABC-2 type transporter transmembrane" evidence="9">
    <location>
        <begin position="43"/>
        <end position="120"/>
    </location>
</feature>
<evidence type="ECO:0000313" key="10">
    <source>
        <dbReference type="EMBL" id="TDE09958.1"/>
    </source>
</evidence>
<organism evidence="10 11">
    <name type="scientific">Jiangella asiatica</name>
    <dbReference type="NCBI Taxonomy" id="2530372"/>
    <lineage>
        <taxon>Bacteria</taxon>
        <taxon>Bacillati</taxon>
        <taxon>Actinomycetota</taxon>
        <taxon>Actinomycetes</taxon>
        <taxon>Jiangellales</taxon>
        <taxon>Jiangellaceae</taxon>
        <taxon>Jiangella</taxon>
    </lineage>
</organism>
<feature type="transmembrane region" description="Helical" evidence="8">
    <location>
        <begin position="79"/>
        <end position="101"/>
    </location>
</feature>
<dbReference type="Pfam" id="PF01061">
    <property type="entry name" value="ABC2_membrane"/>
    <property type="match status" value="1"/>
</dbReference>
<keyword evidence="6 8" id="KW-0472">Membrane</keyword>
<feature type="compositionally biased region" description="Basic residues" evidence="7">
    <location>
        <begin position="342"/>
        <end position="352"/>
    </location>
</feature>
<feature type="region of interest" description="Disordered" evidence="7">
    <location>
        <begin position="327"/>
        <end position="374"/>
    </location>
</feature>
<feature type="region of interest" description="Disordered" evidence="7">
    <location>
        <begin position="1"/>
        <end position="33"/>
    </location>
</feature>
<gene>
    <name evidence="10" type="ORF">E1269_13290</name>
</gene>
<keyword evidence="3" id="KW-1003">Cell membrane</keyword>
<name>A0A4V2Z2S9_9ACTN</name>
<dbReference type="GO" id="GO:0005886">
    <property type="term" value="C:plasma membrane"/>
    <property type="evidence" value="ECO:0007669"/>
    <property type="project" value="UniProtKB-SubCell"/>
</dbReference>
<dbReference type="InParanoid" id="A0A4V2Z2S9"/>
<evidence type="ECO:0000256" key="1">
    <source>
        <dbReference type="ARBA" id="ARBA00004651"/>
    </source>
</evidence>
<dbReference type="EMBL" id="SMKZ01000016">
    <property type="protein sequence ID" value="TDE09958.1"/>
    <property type="molecule type" value="Genomic_DNA"/>
</dbReference>
<comment type="similarity">
    <text evidence="2">Belongs to the ABC-2 integral membrane protein family.</text>
</comment>
<dbReference type="AlphaFoldDB" id="A0A4V2Z2S9"/>
<dbReference type="Proteomes" id="UP000294739">
    <property type="component" value="Unassembled WGS sequence"/>
</dbReference>
<accession>A0A4V2Z2S9</accession>
<dbReference type="InterPro" id="IPR051328">
    <property type="entry name" value="T7SS_ABC-Transporter"/>
</dbReference>
<evidence type="ECO:0000256" key="5">
    <source>
        <dbReference type="ARBA" id="ARBA00022989"/>
    </source>
</evidence>
<comment type="subcellular location">
    <subcellularLocation>
        <location evidence="1">Cell membrane</location>
        <topology evidence="1">Multi-pass membrane protein</topology>
    </subcellularLocation>
</comment>
<keyword evidence="11" id="KW-1185">Reference proteome</keyword>
<keyword evidence="4 8" id="KW-0812">Transmembrane</keyword>
<dbReference type="OrthoDB" id="3486889at2"/>
<dbReference type="PANTHER" id="PTHR43077:SF8">
    <property type="entry name" value="DOXORUBICIN RESISTANCE ABC TRANSPORTER PERMEASE PROTEIN DRRB"/>
    <property type="match status" value="1"/>
</dbReference>
<reference evidence="10 11" key="1">
    <citation type="submission" date="2019-03" db="EMBL/GenBank/DDBJ databases">
        <title>Draft genome sequences of novel Actinobacteria.</title>
        <authorList>
            <person name="Sahin N."/>
            <person name="Ay H."/>
            <person name="Saygin H."/>
        </authorList>
    </citation>
    <scope>NUCLEOTIDE SEQUENCE [LARGE SCALE GENOMIC DNA]</scope>
    <source>
        <strain evidence="10 11">5K138</strain>
    </source>
</reference>
<comment type="caution">
    <text evidence="10">The sequence shown here is derived from an EMBL/GenBank/DDBJ whole genome shotgun (WGS) entry which is preliminary data.</text>
</comment>
<proteinExistence type="inferred from homology"/>
<dbReference type="GO" id="GO:0140359">
    <property type="term" value="F:ABC-type transporter activity"/>
    <property type="evidence" value="ECO:0007669"/>
    <property type="project" value="InterPro"/>
</dbReference>
<feature type="transmembrane region" description="Helical" evidence="8">
    <location>
        <begin position="43"/>
        <end position="67"/>
    </location>
</feature>
<evidence type="ECO:0000259" key="9">
    <source>
        <dbReference type="Pfam" id="PF01061"/>
    </source>
</evidence>
<keyword evidence="5 8" id="KW-1133">Transmembrane helix</keyword>
<protein>
    <recommendedName>
        <fullName evidence="9">ABC-2 type transporter transmembrane domain-containing protein</fullName>
    </recommendedName>
</protein>
<evidence type="ECO:0000256" key="6">
    <source>
        <dbReference type="ARBA" id="ARBA00023136"/>
    </source>
</evidence>
<evidence type="ECO:0000256" key="8">
    <source>
        <dbReference type="SAM" id="Phobius"/>
    </source>
</evidence>
<feature type="compositionally biased region" description="Basic and acidic residues" evidence="7">
    <location>
        <begin position="9"/>
        <end position="21"/>
    </location>
</feature>
<dbReference type="PANTHER" id="PTHR43077">
    <property type="entry name" value="TRANSPORT PERMEASE YVFS-RELATED"/>
    <property type="match status" value="1"/>
</dbReference>